<organism evidence="4">
    <name type="scientific">Dichomitus squalens</name>
    <dbReference type="NCBI Taxonomy" id="114155"/>
    <lineage>
        <taxon>Eukaryota</taxon>
        <taxon>Fungi</taxon>
        <taxon>Dikarya</taxon>
        <taxon>Basidiomycota</taxon>
        <taxon>Agaricomycotina</taxon>
        <taxon>Agaricomycetes</taxon>
        <taxon>Polyporales</taxon>
        <taxon>Polyporaceae</taxon>
        <taxon>Dichomitus</taxon>
    </lineage>
</organism>
<sequence>MMTASDAFIPLPPAREIPSTFVASVKSWWAAGEKESAASEERLLRKLPYFRPAGSQPPTPDYAHDVVAQSSRIELDDPKHFLNTFAITPTKPAADAPPPAVMLHGYGAGLGFFFQNFPALGRWAGKRGASVYAVDWLGMGRSARVPFHVKAKREDIDGRVREAESFFIDSLEQWRQKMGLESMTLIGHSLGGYLSVAYALRYPTRVNKLILLSPAGVPHDRNSTVPSRELTDEQATGASSADHAEPASSRKVEELKASQEEAQRQESRSRKVFTYLWEQGWSPFQVVRSTVFWSPMLIGKYSSRRFIGLGDEDTRAMHHYITNITLAKGSGEYCISHLLAPGAHARRPLVDRISALKIPITFVYGDHDWMDPEGGKESVERLRQAGNGNGRMYMIPHAGHHVYLDNPKAMNDLLVKELDRAADPSRTSYSP</sequence>
<keyword evidence="6" id="KW-1185">Reference proteome</keyword>
<dbReference type="GO" id="GO:0006654">
    <property type="term" value="P:phosphatidic acid biosynthetic process"/>
    <property type="evidence" value="ECO:0007669"/>
    <property type="project" value="TreeGrafter"/>
</dbReference>
<accession>A0A4Q9MVN7</accession>
<dbReference type="PANTHER" id="PTHR42886">
    <property type="entry name" value="RE40534P-RELATED"/>
    <property type="match status" value="1"/>
</dbReference>
<dbReference type="GO" id="GO:0055088">
    <property type="term" value="P:lipid homeostasis"/>
    <property type="evidence" value="ECO:0007669"/>
    <property type="project" value="TreeGrafter"/>
</dbReference>
<dbReference type="SUPFAM" id="SSF53474">
    <property type="entry name" value="alpha/beta-Hydrolases"/>
    <property type="match status" value="1"/>
</dbReference>
<evidence type="ECO:0000313" key="4">
    <source>
        <dbReference type="EMBL" id="TBU32040.1"/>
    </source>
</evidence>
<dbReference type="GO" id="GO:0005743">
    <property type="term" value="C:mitochondrial inner membrane"/>
    <property type="evidence" value="ECO:0007669"/>
    <property type="project" value="TreeGrafter"/>
</dbReference>
<evidence type="ECO:0000256" key="2">
    <source>
        <dbReference type="SAM" id="MobiDB-lite"/>
    </source>
</evidence>
<dbReference type="EMBL" id="ML143396">
    <property type="protein sequence ID" value="TBU32040.1"/>
    <property type="molecule type" value="Genomic_DNA"/>
</dbReference>
<dbReference type="PANTHER" id="PTHR42886:SF29">
    <property type="entry name" value="PUMMELIG, ISOFORM A"/>
    <property type="match status" value="1"/>
</dbReference>
<dbReference type="OrthoDB" id="7457040at2759"/>
<dbReference type="InterPro" id="IPR029058">
    <property type="entry name" value="AB_hydrolase_fold"/>
</dbReference>
<dbReference type="EMBL" id="ML145087">
    <property type="protein sequence ID" value="TBU64212.1"/>
    <property type="molecule type" value="Genomic_DNA"/>
</dbReference>
<proteinExistence type="inferred from homology"/>
<dbReference type="STRING" id="114155.A0A4Q9MVN7"/>
<gene>
    <name evidence="5" type="ORF">BD310DRAFT_915563</name>
    <name evidence="4" type="ORF">BD311DRAFT_655554</name>
</gene>
<reference evidence="4 6" key="1">
    <citation type="submission" date="2019-01" db="EMBL/GenBank/DDBJ databases">
        <title>Draft genome sequences of three monokaryotic isolates of the white-rot basidiomycete fungus Dichomitus squalens.</title>
        <authorList>
            <consortium name="DOE Joint Genome Institute"/>
            <person name="Lopez S.C."/>
            <person name="Andreopoulos B."/>
            <person name="Pangilinan J."/>
            <person name="Lipzen A."/>
            <person name="Riley R."/>
            <person name="Ahrendt S."/>
            <person name="Ng V."/>
            <person name="Barry K."/>
            <person name="Daum C."/>
            <person name="Grigoriev I.V."/>
            <person name="Hilden K.S."/>
            <person name="Makela M.R."/>
            <person name="de Vries R.P."/>
        </authorList>
    </citation>
    <scope>NUCLEOTIDE SEQUENCE [LARGE SCALE GENOMIC DNA]</scope>
    <source>
        <strain evidence="5 6">CBS 464.89</strain>
        <strain evidence="4">OM18370.1</strain>
    </source>
</reference>
<feature type="domain" description="AB hydrolase-1" evidence="3">
    <location>
        <begin position="101"/>
        <end position="407"/>
    </location>
</feature>
<keyword evidence="4" id="KW-0378">Hydrolase</keyword>
<dbReference type="AlphaFoldDB" id="A0A4Q9MVN7"/>
<dbReference type="Gene3D" id="3.40.50.1820">
    <property type="entry name" value="alpha/beta hydrolase"/>
    <property type="match status" value="1"/>
</dbReference>
<dbReference type="Proteomes" id="UP000292957">
    <property type="component" value="Unassembled WGS sequence"/>
</dbReference>
<dbReference type="GO" id="GO:0035965">
    <property type="term" value="P:cardiolipin acyl-chain remodeling"/>
    <property type="evidence" value="ECO:0007669"/>
    <property type="project" value="TreeGrafter"/>
</dbReference>
<evidence type="ECO:0000313" key="5">
    <source>
        <dbReference type="EMBL" id="TBU64212.1"/>
    </source>
</evidence>
<evidence type="ECO:0000256" key="1">
    <source>
        <dbReference type="ARBA" id="ARBA00038097"/>
    </source>
</evidence>
<comment type="similarity">
    <text evidence="1">Belongs to the peptidase S33 family. ABHD4/ABHD5 subfamily.</text>
</comment>
<dbReference type="OMA" id="AFHSMMQ"/>
<dbReference type="Pfam" id="PF00561">
    <property type="entry name" value="Abhydrolase_1"/>
    <property type="match status" value="1"/>
</dbReference>
<dbReference type="GO" id="GO:0004623">
    <property type="term" value="F:phospholipase A2 activity"/>
    <property type="evidence" value="ECO:0007669"/>
    <property type="project" value="TreeGrafter"/>
</dbReference>
<protein>
    <submittedName>
        <fullName evidence="4">Alpha/beta-hydrolase</fullName>
    </submittedName>
</protein>
<evidence type="ECO:0000259" key="3">
    <source>
        <dbReference type="Pfam" id="PF00561"/>
    </source>
</evidence>
<feature type="region of interest" description="Disordered" evidence="2">
    <location>
        <begin position="220"/>
        <end position="263"/>
    </location>
</feature>
<dbReference type="GO" id="GO:0042171">
    <property type="term" value="F:lysophosphatidic acid acyltransferase activity"/>
    <property type="evidence" value="ECO:0007669"/>
    <property type="project" value="TreeGrafter"/>
</dbReference>
<evidence type="ECO:0000313" key="6">
    <source>
        <dbReference type="Proteomes" id="UP000292082"/>
    </source>
</evidence>
<name>A0A4Q9MVN7_9APHY</name>
<feature type="compositionally biased region" description="Basic and acidic residues" evidence="2">
    <location>
        <begin position="242"/>
        <end position="263"/>
    </location>
</feature>
<dbReference type="InterPro" id="IPR000073">
    <property type="entry name" value="AB_hydrolase_1"/>
</dbReference>
<dbReference type="Proteomes" id="UP000292082">
    <property type="component" value="Unassembled WGS sequence"/>
</dbReference>